<sequence length="220" mass="21664">MHATSLLAGLTAITAVTASAISPRSDIDEISQFAFHPLINAVNDLGGVQQAAAKAHVAKRVNNALSTSCASAVLGLITDLPLPTGDLYQFALTQTQATSTVSVDPDHLDAKLLCSSSPTLSAPASLTKAYSSYLSEVTAYISSVAPSAHSIASKCGGALGAAAEVLVATDSAQCSAAISSLAQAGTGGAGATSTAAGPRETAYVVAVAYVAGVVGAMAAL</sequence>
<comment type="caution">
    <text evidence="2">The sequence shown here is derived from an EMBL/GenBank/DDBJ whole genome shotgun (WGS) entry which is preliminary data.</text>
</comment>
<protein>
    <submittedName>
        <fullName evidence="2">Uncharacterized protein</fullName>
    </submittedName>
</protein>
<proteinExistence type="predicted"/>
<reference evidence="2" key="2">
    <citation type="submission" date="2023-06" db="EMBL/GenBank/DDBJ databases">
        <authorList>
            <consortium name="Lawrence Berkeley National Laboratory"/>
            <person name="Haridas S."/>
            <person name="Hensen N."/>
            <person name="Bonometti L."/>
            <person name="Westerberg I."/>
            <person name="Brannstrom I.O."/>
            <person name="Guillou S."/>
            <person name="Cros-Aarteil S."/>
            <person name="Calhoun S."/>
            <person name="Kuo A."/>
            <person name="Mondo S."/>
            <person name="Pangilinan J."/>
            <person name="Riley R."/>
            <person name="Labutti K."/>
            <person name="Andreopoulos B."/>
            <person name="Lipzen A."/>
            <person name="Chen C."/>
            <person name="Yanf M."/>
            <person name="Daum C."/>
            <person name="Ng V."/>
            <person name="Clum A."/>
            <person name="Steindorff A."/>
            <person name="Ohm R."/>
            <person name="Martin F."/>
            <person name="Silar P."/>
            <person name="Natvig D."/>
            <person name="Lalanne C."/>
            <person name="Gautier V."/>
            <person name="Ament-Velasquez S.L."/>
            <person name="Kruys A."/>
            <person name="Hutchinson M.I."/>
            <person name="Powell A.J."/>
            <person name="Barry K."/>
            <person name="Miller A.N."/>
            <person name="Grigoriev I.V."/>
            <person name="Debuchy R."/>
            <person name="Gladieux P."/>
            <person name="Thoren M.H."/>
            <person name="Johannesson H."/>
        </authorList>
    </citation>
    <scope>NUCLEOTIDE SEQUENCE</scope>
    <source>
        <strain evidence="2">SMH4131-1</strain>
    </source>
</reference>
<evidence type="ECO:0000256" key="1">
    <source>
        <dbReference type="SAM" id="SignalP"/>
    </source>
</evidence>
<gene>
    <name evidence="2" type="ORF">B0T19DRAFT_435068</name>
</gene>
<evidence type="ECO:0000313" key="3">
    <source>
        <dbReference type="Proteomes" id="UP001286456"/>
    </source>
</evidence>
<feature type="signal peptide" evidence="1">
    <location>
        <begin position="1"/>
        <end position="18"/>
    </location>
</feature>
<evidence type="ECO:0000313" key="2">
    <source>
        <dbReference type="EMBL" id="KAK3317480.1"/>
    </source>
</evidence>
<organism evidence="2 3">
    <name type="scientific">Cercophora scortea</name>
    <dbReference type="NCBI Taxonomy" id="314031"/>
    <lineage>
        <taxon>Eukaryota</taxon>
        <taxon>Fungi</taxon>
        <taxon>Dikarya</taxon>
        <taxon>Ascomycota</taxon>
        <taxon>Pezizomycotina</taxon>
        <taxon>Sordariomycetes</taxon>
        <taxon>Sordariomycetidae</taxon>
        <taxon>Sordariales</taxon>
        <taxon>Lasiosphaeriaceae</taxon>
        <taxon>Cercophora</taxon>
    </lineage>
</organism>
<dbReference type="EMBL" id="JAUEPO010000007">
    <property type="protein sequence ID" value="KAK3317480.1"/>
    <property type="molecule type" value="Genomic_DNA"/>
</dbReference>
<dbReference type="AlphaFoldDB" id="A0AAE0M393"/>
<accession>A0AAE0M393</accession>
<dbReference type="Proteomes" id="UP001286456">
    <property type="component" value="Unassembled WGS sequence"/>
</dbReference>
<keyword evidence="1" id="KW-0732">Signal</keyword>
<keyword evidence="3" id="KW-1185">Reference proteome</keyword>
<feature type="chain" id="PRO_5041966773" evidence="1">
    <location>
        <begin position="19"/>
        <end position="220"/>
    </location>
</feature>
<reference evidence="2" key="1">
    <citation type="journal article" date="2023" name="Mol. Phylogenet. Evol.">
        <title>Genome-scale phylogeny and comparative genomics of the fungal order Sordariales.</title>
        <authorList>
            <person name="Hensen N."/>
            <person name="Bonometti L."/>
            <person name="Westerberg I."/>
            <person name="Brannstrom I.O."/>
            <person name="Guillou S."/>
            <person name="Cros-Aarteil S."/>
            <person name="Calhoun S."/>
            <person name="Haridas S."/>
            <person name="Kuo A."/>
            <person name="Mondo S."/>
            <person name="Pangilinan J."/>
            <person name="Riley R."/>
            <person name="LaButti K."/>
            <person name="Andreopoulos B."/>
            <person name="Lipzen A."/>
            <person name="Chen C."/>
            <person name="Yan M."/>
            <person name="Daum C."/>
            <person name="Ng V."/>
            <person name="Clum A."/>
            <person name="Steindorff A."/>
            <person name="Ohm R.A."/>
            <person name="Martin F."/>
            <person name="Silar P."/>
            <person name="Natvig D.O."/>
            <person name="Lalanne C."/>
            <person name="Gautier V."/>
            <person name="Ament-Velasquez S.L."/>
            <person name="Kruys A."/>
            <person name="Hutchinson M.I."/>
            <person name="Powell A.J."/>
            <person name="Barry K."/>
            <person name="Miller A.N."/>
            <person name="Grigoriev I.V."/>
            <person name="Debuchy R."/>
            <person name="Gladieux P."/>
            <person name="Hiltunen Thoren M."/>
            <person name="Johannesson H."/>
        </authorList>
    </citation>
    <scope>NUCLEOTIDE SEQUENCE</scope>
    <source>
        <strain evidence="2">SMH4131-1</strain>
    </source>
</reference>
<name>A0AAE0M393_9PEZI</name>